<dbReference type="Pfam" id="PF05050">
    <property type="entry name" value="Methyltransf_21"/>
    <property type="match status" value="1"/>
</dbReference>
<dbReference type="SUPFAM" id="SSF56645">
    <property type="entry name" value="Acyl-CoA dehydrogenase NM domain-like"/>
    <property type="match status" value="1"/>
</dbReference>
<sequence>MNNHDAKSTTRPWTVSPLSNMSDFTDHLRPSQPNGPEILARKRTQTHIPVDELAHHLLAQDGYLERQARILRIVEQEPLFDKKRQANLSREDLFKLALARAKLLRRLVDKHGWDIDDYKMAETLVDDVSPYYLHLHMFITTIREQASDAQQAYWLPLIESFKIIGAYAQTELGHGSNVQGLELQARWDPGSKEFILHSPTLTASKWWNGSLGRTANHAIVVAQLLVPNSGGEYQSHGPHPFIVQVRDMQTHQPRKGVVIGDIGPKFGYATIDNAYMLFHHFRRVLLTTSTARIPHSALLSRYAKLDPDSGQFSKPAVPAVVYGTMTYVRSLIVLQSRMALARAVTIAVRYTTVRRQFRDRDDLKGPEVAVLEYPTVQIRILPLLATTYVLHYAGQAMQRIYREAREQIQAGDFSGLAHMHSLSSGLKSFCTDLVADGIETCRRALGGHGYGGASGFIRLSPDYLSRVTVEGDNWMITQQVAAYLIKRMHAAVANIDSATGNETEDLYKEFLRANRSYKVFDDDFNIVRSFHRRTIALLYDIYVERVTKKRRWTTTLKSSTILCKTIDHCPHRRRTRCVICIIYSLSFIWKRMPMTVGNAHDTLSWSTNSPIVFRSGAAPQRDLDELPNRVRHLMARIEPHAVALVDAWKIPDYLLDSALGRFDGKVYEDLFHRAHRLNPLNEITFNPNYWEDELVKGDVGVDQQSILCVSWMVKAGHSLYSYIISQLFIFSTKMALRLVKLSDKFSCYARGENEARFIYHEIFEDHGYDKVELPEAPFIVDVGANIGLFSLYMKEKYPLAKIIAFEPAPENFEALERNLAFHMVSTVKAYPYALGASAGFAPFKYFPNMPGNSTLNVEEKEYQIQLFKENYDQTFADDMFKDAKQIMVPVNRLSLFLCLPHSNVEVIDLLKIDVEGTELEVLRGIDDRDWNKVRNIVMEVSNVKGGLDKVKQLLETKGFTVTYVAVRGIPELFKLFIVTACR</sequence>
<dbReference type="InterPro" id="IPR029320">
    <property type="entry name" value="Acyl-CoA_ox_N"/>
</dbReference>
<dbReference type="FunFam" id="2.40.110.10:FF:000075">
    <property type="entry name" value="Acyl-coenzyme A oxidase"/>
    <property type="match status" value="1"/>
</dbReference>
<dbReference type="EMBL" id="CP044620">
    <property type="protein sequence ID" value="QRD86226.1"/>
    <property type="molecule type" value="Genomic_DNA"/>
</dbReference>
<comment type="pathway">
    <text evidence="4">Lipid metabolism; peroxisomal fatty acid beta-oxidation.</text>
</comment>
<evidence type="ECO:0000256" key="2">
    <source>
        <dbReference type="ARBA" id="ARBA00001974"/>
    </source>
</evidence>
<dbReference type="InterPro" id="IPR006342">
    <property type="entry name" value="FkbM_mtfrase"/>
</dbReference>
<dbReference type="VEuPathDB" id="FungiDB:AFLA_005523"/>
<dbReference type="GO" id="GO:0005504">
    <property type="term" value="F:fatty acid binding"/>
    <property type="evidence" value="ECO:0007669"/>
    <property type="project" value="TreeGrafter"/>
</dbReference>
<protein>
    <recommendedName>
        <fullName evidence="6">acyl-CoA oxidase</fullName>
        <ecNumber evidence="6">1.3.3.6</ecNumber>
    </recommendedName>
</protein>
<keyword evidence="12" id="KW-0576">Peroxisome</keyword>
<dbReference type="PANTHER" id="PTHR10909:SF250">
    <property type="entry name" value="PEROXISOMAL ACYL-COENZYME A OXIDASE 1"/>
    <property type="match status" value="1"/>
</dbReference>
<keyword evidence="10" id="KW-0560">Oxidoreductase</keyword>
<keyword evidence="7" id="KW-0285">Flavoprotein</keyword>
<evidence type="ECO:0000256" key="13">
    <source>
        <dbReference type="SAM" id="MobiDB-lite"/>
    </source>
</evidence>
<dbReference type="Gene3D" id="1.20.140.10">
    <property type="entry name" value="Butyryl-CoA Dehydrogenase, subunit A, domain 3"/>
    <property type="match status" value="2"/>
</dbReference>
<feature type="compositionally biased region" description="Polar residues" evidence="13">
    <location>
        <begin position="9"/>
        <end position="23"/>
    </location>
</feature>
<dbReference type="UniPathway" id="UPA00661"/>
<comment type="subcellular location">
    <subcellularLocation>
        <location evidence="3">Peroxisome</location>
    </subcellularLocation>
</comment>
<dbReference type="InterPro" id="IPR009100">
    <property type="entry name" value="AcylCoA_DH/oxidase_NM_dom_sf"/>
</dbReference>
<dbReference type="EC" id="1.3.3.6" evidence="6"/>
<dbReference type="GO" id="GO:0071949">
    <property type="term" value="F:FAD binding"/>
    <property type="evidence" value="ECO:0007669"/>
    <property type="project" value="InterPro"/>
</dbReference>
<dbReference type="SUPFAM" id="SSF53335">
    <property type="entry name" value="S-adenosyl-L-methionine-dependent methyltransferases"/>
    <property type="match status" value="1"/>
</dbReference>
<name>A0A7U2MM15_ASPFN</name>
<comment type="catalytic activity">
    <reaction evidence="1">
        <text>a 2,3-saturated acyl-CoA + O2 = a (2E)-enoyl-CoA + H2O2</text>
        <dbReference type="Rhea" id="RHEA:38959"/>
        <dbReference type="ChEBI" id="CHEBI:15379"/>
        <dbReference type="ChEBI" id="CHEBI:16240"/>
        <dbReference type="ChEBI" id="CHEBI:58856"/>
        <dbReference type="ChEBI" id="CHEBI:65111"/>
        <dbReference type="EC" id="1.3.3.6"/>
    </reaction>
</comment>
<evidence type="ECO:0000256" key="9">
    <source>
        <dbReference type="ARBA" id="ARBA00022832"/>
    </source>
</evidence>
<evidence type="ECO:0000313" key="18">
    <source>
        <dbReference type="EMBL" id="QRD86226.1"/>
    </source>
</evidence>
<feature type="domain" description="Acyl-coenzyme A oxidase N-terminal" evidence="16">
    <location>
        <begin position="50"/>
        <end position="164"/>
    </location>
</feature>
<dbReference type="Gene3D" id="3.40.50.150">
    <property type="entry name" value="Vaccinia Virus protein VP39"/>
    <property type="match status" value="1"/>
</dbReference>
<dbReference type="Gene3D" id="1.10.540.10">
    <property type="entry name" value="Acyl-CoA dehydrogenase/oxidase, N-terminal domain"/>
    <property type="match status" value="1"/>
</dbReference>
<evidence type="ECO:0000256" key="10">
    <source>
        <dbReference type="ARBA" id="ARBA00023002"/>
    </source>
</evidence>
<dbReference type="Gene3D" id="2.40.110.10">
    <property type="entry name" value="Butyryl-CoA Dehydrogenase, subunit A, domain 2"/>
    <property type="match status" value="1"/>
</dbReference>
<evidence type="ECO:0000313" key="19">
    <source>
        <dbReference type="Proteomes" id="UP000596276"/>
    </source>
</evidence>
<evidence type="ECO:0000256" key="6">
    <source>
        <dbReference type="ARBA" id="ARBA00012870"/>
    </source>
</evidence>
<feature type="region of interest" description="Disordered" evidence="13">
    <location>
        <begin position="1"/>
        <end position="37"/>
    </location>
</feature>
<dbReference type="FunFam" id="1.20.140.10:FF:000015">
    <property type="entry name" value="Acyl-coenzyme A oxidase"/>
    <property type="match status" value="1"/>
</dbReference>
<dbReference type="Proteomes" id="UP000596276">
    <property type="component" value="Chromosome 3"/>
</dbReference>
<evidence type="ECO:0000256" key="11">
    <source>
        <dbReference type="ARBA" id="ARBA00023098"/>
    </source>
</evidence>
<dbReference type="Pfam" id="PF22924">
    <property type="entry name" value="ACOX_C_alpha1"/>
    <property type="match status" value="1"/>
</dbReference>
<dbReference type="AlphaFoldDB" id="A0A7U2MM15"/>
<accession>A0A7U2MM15</accession>
<dbReference type="InterPro" id="IPR002655">
    <property type="entry name" value="Acyl-CoA_oxidase_C"/>
</dbReference>
<gene>
    <name evidence="18" type="ORF">F9C07_2064526</name>
</gene>
<reference evidence="19" key="1">
    <citation type="journal article" date="2021" name="G3 (Bethesda)">
        <title>Chromosome assembled and annotated genome sequence of Aspergillus flavus NRRL 3357.</title>
        <authorList>
            <person name="Skerker J.M."/>
            <person name="Pianalto K.M."/>
            <person name="Mondo S.J."/>
            <person name="Yang K."/>
            <person name="Arkin A.P."/>
            <person name="Keller N.P."/>
            <person name="Grigoriev I.V."/>
            <person name="Louise Glass N.L."/>
        </authorList>
    </citation>
    <scope>NUCLEOTIDE SEQUENCE [LARGE SCALE GENOMIC DNA]</scope>
    <source>
        <strain evidence="19">ATCC 200026 / FGSC A1120 / IAM 13836 / NRRL 3357 / JCM 12722 / SRRC 167</strain>
    </source>
</reference>
<evidence type="ECO:0000256" key="1">
    <source>
        <dbReference type="ARBA" id="ARBA00001201"/>
    </source>
</evidence>
<dbReference type="GO" id="GO:0005777">
    <property type="term" value="C:peroxisome"/>
    <property type="evidence" value="ECO:0007669"/>
    <property type="project" value="UniProtKB-SubCell"/>
</dbReference>
<feature type="domain" description="Acyl-CoA oxidase C-terminal" evidence="14">
    <location>
        <begin position="611"/>
        <end position="692"/>
    </location>
</feature>
<dbReference type="GO" id="GO:0033540">
    <property type="term" value="P:fatty acid beta-oxidation using acyl-CoA oxidase"/>
    <property type="evidence" value="ECO:0007669"/>
    <property type="project" value="UniProtKB-UniPathway"/>
</dbReference>
<dbReference type="Pfam" id="PF14749">
    <property type="entry name" value="Acyl-CoA_ox_N"/>
    <property type="match status" value="1"/>
</dbReference>
<dbReference type="SUPFAM" id="SSF47203">
    <property type="entry name" value="Acyl-CoA dehydrogenase C-terminal domain-like"/>
    <property type="match status" value="2"/>
</dbReference>
<feature type="domain" description="Methyltransferase FkbM" evidence="15">
    <location>
        <begin position="781"/>
        <end position="959"/>
    </location>
</feature>
<dbReference type="InterPro" id="IPR046373">
    <property type="entry name" value="Acyl-CoA_Oxase/DH_mid-dom_sf"/>
</dbReference>
<dbReference type="InterPro" id="IPR029063">
    <property type="entry name" value="SAM-dependent_MTases_sf"/>
</dbReference>
<evidence type="ECO:0000256" key="3">
    <source>
        <dbReference type="ARBA" id="ARBA00004275"/>
    </source>
</evidence>
<evidence type="ECO:0000256" key="12">
    <source>
        <dbReference type="ARBA" id="ARBA00023140"/>
    </source>
</evidence>
<dbReference type="GO" id="GO:0055088">
    <property type="term" value="P:lipid homeostasis"/>
    <property type="evidence" value="ECO:0007669"/>
    <property type="project" value="TreeGrafter"/>
</dbReference>
<dbReference type="NCBIfam" id="TIGR01444">
    <property type="entry name" value="fkbM_fam"/>
    <property type="match status" value="1"/>
</dbReference>
<comment type="cofactor">
    <cofactor evidence="2">
        <name>FAD</name>
        <dbReference type="ChEBI" id="CHEBI:57692"/>
    </cofactor>
</comment>
<proteinExistence type="inferred from homology"/>
<feature type="domain" description="Acyl-CoA oxidase C-alpha1" evidence="17">
    <location>
        <begin position="322"/>
        <end position="485"/>
    </location>
</feature>
<keyword evidence="11" id="KW-0443">Lipid metabolism</keyword>
<dbReference type="InterPro" id="IPR012258">
    <property type="entry name" value="Acyl-CoA_oxidase"/>
</dbReference>
<evidence type="ECO:0000256" key="4">
    <source>
        <dbReference type="ARBA" id="ARBA00004846"/>
    </source>
</evidence>
<evidence type="ECO:0000259" key="17">
    <source>
        <dbReference type="Pfam" id="PF22924"/>
    </source>
</evidence>
<organism evidence="18 19">
    <name type="scientific">Aspergillus flavus (strain ATCC 200026 / FGSC A1120 / IAM 13836 / NRRL 3357 / JCM 12722 / SRRC 167)</name>
    <dbReference type="NCBI Taxonomy" id="332952"/>
    <lineage>
        <taxon>Eukaryota</taxon>
        <taxon>Fungi</taxon>
        <taxon>Dikarya</taxon>
        <taxon>Ascomycota</taxon>
        <taxon>Pezizomycotina</taxon>
        <taxon>Eurotiomycetes</taxon>
        <taxon>Eurotiomycetidae</taxon>
        <taxon>Eurotiales</taxon>
        <taxon>Aspergillaceae</taxon>
        <taxon>Aspergillus</taxon>
        <taxon>Aspergillus subgen. Circumdati</taxon>
    </lineage>
</organism>
<dbReference type="InterPro" id="IPR055060">
    <property type="entry name" value="ACOX_C_alpha1"/>
</dbReference>
<dbReference type="VEuPathDB" id="FungiDB:AFLA_005522"/>
<keyword evidence="19" id="KW-1185">Reference proteome</keyword>
<keyword evidence="8" id="KW-0274">FAD</keyword>
<dbReference type="InterPro" id="IPR037069">
    <property type="entry name" value="AcylCoA_DH/ox_N_sf"/>
</dbReference>
<evidence type="ECO:0000256" key="8">
    <source>
        <dbReference type="ARBA" id="ARBA00022827"/>
    </source>
</evidence>
<evidence type="ECO:0000256" key="5">
    <source>
        <dbReference type="ARBA" id="ARBA00006288"/>
    </source>
</evidence>
<evidence type="ECO:0000259" key="15">
    <source>
        <dbReference type="Pfam" id="PF05050"/>
    </source>
</evidence>
<dbReference type="InterPro" id="IPR036250">
    <property type="entry name" value="AcylCo_DH-like_C"/>
</dbReference>
<keyword evidence="9" id="KW-0276">Fatty acid metabolism</keyword>
<dbReference type="PANTHER" id="PTHR10909">
    <property type="entry name" value="ELECTRON TRANSPORT OXIDOREDUCTASE"/>
    <property type="match status" value="1"/>
</dbReference>
<evidence type="ECO:0000259" key="14">
    <source>
        <dbReference type="Pfam" id="PF01756"/>
    </source>
</evidence>
<dbReference type="GO" id="GO:0003997">
    <property type="term" value="F:acyl-CoA oxidase activity"/>
    <property type="evidence" value="ECO:0007669"/>
    <property type="project" value="UniProtKB-EC"/>
</dbReference>
<dbReference type="VEuPathDB" id="FungiDB:F9C07_2064526"/>
<dbReference type="Pfam" id="PF01756">
    <property type="entry name" value="ACOX"/>
    <property type="match status" value="1"/>
</dbReference>
<evidence type="ECO:0000259" key="16">
    <source>
        <dbReference type="Pfam" id="PF14749"/>
    </source>
</evidence>
<evidence type="ECO:0000256" key="7">
    <source>
        <dbReference type="ARBA" id="ARBA00022630"/>
    </source>
</evidence>
<comment type="similarity">
    <text evidence="5">Belongs to the acyl-CoA oxidase family.</text>
</comment>